<evidence type="ECO:0000313" key="2">
    <source>
        <dbReference type="EMBL" id="CAE0672339.1"/>
    </source>
</evidence>
<reference evidence="2" key="1">
    <citation type="submission" date="2021-01" db="EMBL/GenBank/DDBJ databases">
        <authorList>
            <person name="Corre E."/>
            <person name="Pelletier E."/>
            <person name="Niang G."/>
            <person name="Scheremetjew M."/>
            <person name="Finn R."/>
            <person name="Kale V."/>
            <person name="Holt S."/>
            <person name="Cochrane G."/>
            <person name="Meng A."/>
            <person name="Brown T."/>
            <person name="Cohen L."/>
        </authorList>
    </citation>
    <scope>NUCLEOTIDE SEQUENCE</scope>
    <source>
        <strain evidence="2">CCCM811</strain>
    </source>
</reference>
<proteinExistence type="predicted"/>
<accession>A0A7S3Z5J5</accession>
<evidence type="ECO:0000256" key="1">
    <source>
        <dbReference type="SAM" id="MobiDB-lite"/>
    </source>
</evidence>
<feature type="region of interest" description="Disordered" evidence="1">
    <location>
        <begin position="1"/>
        <end position="29"/>
    </location>
</feature>
<dbReference type="AlphaFoldDB" id="A0A7S3Z5J5"/>
<organism evidence="2">
    <name type="scientific">Lotharella globosa</name>
    <dbReference type="NCBI Taxonomy" id="91324"/>
    <lineage>
        <taxon>Eukaryota</taxon>
        <taxon>Sar</taxon>
        <taxon>Rhizaria</taxon>
        <taxon>Cercozoa</taxon>
        <taxon>Chlorarachniophyceae</taxon>
        <taxon>Lotharella</taxon>
    </lineage>
</organism>
<protein>
    <submittedName>
        <fullName evidence="2">Uncharacterized protein</fullName>
    </submittedName>
</protein>
<gene>
    <name evidence="2" type="ORF">LGLO00237_LOCUS23989</name>
</gene>
<sequence length="290" mass="32805">MRAKGSWGEGGRIAPREPRPELWPSRPGSRLPGRHDFKYDIHLDTHPYKFDAKLTLFNHGNKKTEHVKVKFYASLDKNFGPHDQAHGYLGEVSAGYIQPHDSYEFKHGAVADWGHGKRYVIAVWESDCTHGQAWKVIGKVKVKNPCKCELVAYGEKGLAKVHDEHNFQYSLSLKAHDPFTAKVTLSNHGCKKAEHVKVKFYASLDKNFGPHDNVKVKFYASLDQHLAHGFLGEDYGFVHPHSSTEFKKVLSANWGHGVRYIIAAWTSECKHGETWVVLGKAKPSNWVQSP</sequence>
<name>A0A7S3Z5J5_9EUKA</name>
<dbReference type="EMBL" id="HBIV01033634">
    <property type="protein sequence ID" value="CAE0672339.1"/>
    <property type="molecule type" value="Transcribed_RNA"/>
</dbReference>